<evidence type="ECO:0000313" key="5">
    <source>
        <dbReference type="EMBL" id="KKB63932.1"/>
    </source>
</evidence>
<organism evidence="5 6">
    <name type="scientific">Robbsia andropogonis</name>
    <dbReference type="NCBI Taxonomy" id="28092"/>
    <lineage>
        <taxon>Bacteria</taxon>
        <taxon>Pseudomonadati</taxon>
        <taxon>Pseudomonadota</taxon>
        <taxon>Betaproteobacteria</taxon>
        <taxon>Burkholderiales</taxon>
        <taxon>Burkholderiaceae</taxon>
        <taxon>Robbsia</taxon>
    </lineage>
</organism>
<dbReference type="Pfam" id="PF00293">
    <property type="entry name" value="NUDIX"/>
    <property type="match status" value="1"/>
</dbReference>
<feature type="domain" description="Nudix hydrolase" evidence="4">
    <location>
        <begin position="1"/>
        <end position="137"/>
    </location>
</feature>
<dbReference type="Proteomes" id="UP000033618">
    <property type="component" value="Unassembled WGS sequence"/>
</dbReference>
<evidence type="ECO:0000256" key="2">
    <source>
        <dbReference type="ARBA" id="ARBA00022801"/>
    </source>
</evidence>
<evidence type="ECO:0000313" key="6">
    <source>
        <dbReference type="Proteomes" id="UP000033618"/>
    </source>
</evidence>
<dbReference type="InterPro" id="IPR015797">
    <property type="entry name" value="NUDIX_hydrolase-like_dom_sf"/>
</dbReference>
<dbReference type="OrthoDB" id="5511555at2"/>
<reference evidence="5 6" key="1">
    <citation type="submission" date="2015-03" db="EMBL/GenBank/DDBJ databases">
        <title>Draft Genome Sequence of Burkholderia andropogonis type strain ICMP2807, isolated from Sorghum bicolor.</title>
        <authorList>
            <person name="Lopes-Santos L."/>
            <person name="Castro D.B."/>
            <person name="Ottoboni L.M."/>
            <person name="Park D."/>
            <person name="Weirc B.S."/>
            <person name="Destefano S.A."/>
        </authorList>
    </citation>
    <scope>NUCLEOTIDE SEQUENCE [LARGE SCALE GENOMIC DNA]</scope>
    <source>
        <strain evidence="5 6">ICMP2807</strain>
    </source>
</reference>
<accession>A0A0F5K312</accession>
<comment type="similarity">
    <text evidence="3">Belongs to the Nudix hydrolase family.</text>
</comment>
<gene>
    <name evidence="5" type="ORF">WM40_09055</name>
</gene>
<proteinExistence type="inferred from homology"/>
<comment type="cofactor">
    <cofactor evidence="1">
        <name>Mg(2+)</name>
        <dbReference type="ChEBI" id="CHEBI:18420"/>
    </cofactor>
</comment>
<dbReference type="EMBL" id="LAQU01000007">
    <property type="protein sequence ID" value="KKB63932.1"/>
    <property type="molecule type" value="Genomic_DNA"/>
</dbReference>
<sequence length="147" mass="16414">MSAGVLLLNERSEILLCHATETNHWDIPKGMADPGETPQEGALRELREETGIVLDGGRLTDLGVFAYRSDKSLHLFAQRVDTRLIDVAACVCTSLFPSRRNGAMIPEMDAFAWIALEDVPRYTGRNMSRVLREDVQLTALYARLAPR</sequence>
<dbReference type="GO" id="GO:0004081">
    <property type="term" value="F:bis(5'-nucleosyl)-tetraphosphatase (asymmetrical) activity"/>
    <property type="evidence" value="ECO:0007669"/>
    <property type="project" value="TreeGrafter"/>
</dbReference>
<keyword evidence="2 3" id="KW-0378">Hydrolase</keyword>
<evidence type="ECO:0000256" key="3">
    <source>
        <dbReference type="RuleBase" id="RU003476"/>
    </source>
</evidence>
<dbReference type="PROSITE" id="PS00893">
    <property type="entry name" value="NUDIX_BOX"/>
    <property type="match status" value="1"/>
</dbReference>
<dbReference type="PATRIC" id="fig|28092.6.peg.2133"/>
<dbReference type="SUPFAM" id="SSF55811">
    <property type="entry name" value="Nudix"/>
    <property type="match status" value="1"/>
</dbReference>
<keyword evidence="6" id="KW-1185">Reference proteome</keyword>
<dbReference type="AlphaFoldDB" id="A0A0F5K312"/>
<dbReference type="PANTHER" id="PTHR21340:SF0">
    <property type="entry name" value="BIS(5'-NUCLEOSYL)-TETRAPHOSPHATASE [ASYMMETRICAL]"/>
    <property type="match status" value="1"/>
</dbReference>
<protein>
    <submittedName>
        <fullName evidence="5">NUDIX hydrolase</fullName>
    </submittedName>
</protein>
<dbReference type="InterPro" id="IPR020084">
    <property type="entry name" value="NUDIX_hydrolase_CS"/>
</dbReference>
<evidence type="ECO:0000259" key="4">
    <source>
        <dbReference type="PROSITE" id="PS51462"/>
    </source>
</evidence>
<dbReference type="InterPro" id="IPR000086">
    <property type="entry name" value="NUDIX_hydrolase_dom"/>
</dbReference>
<evidence type="ECO:0000256" key="1">
    <source>
        <dbReference type="ARBA" id="ARBA00001946"/>
    </source>
</evidence>
<dbReference type="InterPro" id="IPR020476">
    <property type="entry name" value="Nudix_hydrolase"/>
</dbReference>
<dbReference type="PANTHER" id="PTHR21340">
    <property type="entry name" value="DIADENOSINE 5,5-P1,P4-TETRAPHOSPHATE PYROPHOSPHOHYDROLASE MUTT"/>
    <property type="match status" value="1"/>
</dbReference>
<dbReference type="STRING" id="28092.WM40_09055"/>
<dbReference type="Gene3D" id="3.90.79.10">
    <property type="entry name" value="Nucleoside Triphosphate Pyrophosphohydrolase"/>
    <property type="match status" value="1"/>
</dbReference>
<dbReference type="InterPro" id="IPR051325">
    <property type="entry name" value="Nudix_hydrolase_domain"/>
</dbReference>
<name>A0A0F5K312_9BURK</name>
<dbReference type="PRINTS" id="PR00502">
    <property type="entry name" value="NUDIXFAMILY"/>
</dbReference>
<dbReference type="GO" id="GO:0006754">
    <property type="term" value="P:ATP biosynthetic process"/>
    <property type="evidence" value="ECO:0007669"/>
    <property type="project" value="TreeGrafter"/>
</dbReference>
<dbReference type="RefSeq" id="WP_046152712.1">
    <property type="nucleotide sequence ID" value="NZ_CADFGU010000001.1"/>
</dbReference>
<dbReference type="PROSITE" id="PS51462">
    <property type="entry name" value="NUDIX"/>
    <property type="match status" value="1"/>
</dbReference>
<dbReference type="GO" id="GO:0006167">
    <property type="term" value="P:AMP biosynthetic process"/>
    <property type="evidence" value="ECO:0007669"/>
    <property type="project" value="TreeGrafter"/>
</dbReference>
<comment type="caution">
    <text evidence="5">The sequence shown here is derived from an EMBL/GenBank/DDBJ whole genome shotgun (WGS) entry which is preliminary data.</text>
</comment>